<dbReference type="InterPro" id="IPR036249">
    <property type="entry name" value="Thioredoxin-like_sf"/>
</dbReference>
<proteinExistence type="predicted"/>
<dbReference type="Proteomes" id="UP000034883">
    <property type="component" value="Chromosome"/>
</dbReference>
<protein>
    <recommendedName>
        <fullName evidence="3">Thioredoxin domain-containing protein</fullName>
    </recommendedName>
</protein>
<evidence type="ECO:0000313" key="2">
    <source>
        <dbReference type="Proteomes" id="UP000034883"/>
    </source>
</evidence>
<dbReference type="EMBL" id="CP011125">
    <property type="protein sequence ID" value="AKF10227.1"/>
    <property type="molecule type" value="Genomic_DNA"/>
</dbReference>
<name>A0A0F6W8S1_9BACT</name>
<dbReference type="STRING" id="927083.DB32_007376"/>
<organism evidence="1 2">
    <name type="scientific">Sandaracinus amylolyticus</name>
    <dbReference type="NCBI Taxonomy" id="927083"/>
    <lineage>
        <taxon>Bacteria</taxon>
        <taxon>Pseudomonadati</taxon>
        <taxon>Myxococcota</taxon>
        <taxon>Polyangia</taxon>
        <taxon>Polyangiales</taxon>
        <taxon>Sandaracinaceae</taxon>
        <taxon>Sandaracinus</taxon>
    </lineage>
</organism>
<dbReference type="SUPFAM" id="SSF52833">
    <property type="entry name" value="Thioredoxin-like"/>
    <property type="match status" value="1"/>
</dbReference>
<dbReference type="CDD" id="cd02947">
    <property type="entry name" value="TRX_family"/>
    <property type="match status" value="1"/>
</dbReference>
<dbReference type="Gene3D" id="3.40.30.10">
    <property type="entry name" value="Glutaredoxin"/>
    <property type="match status" value="1"/>
</dbReference>
<dbReference type="AlphaFoldDB" id="A0A0F6W8S1"/>
<dbReference type="KEGG" id="samy:DB32_007376"/>
<evidence type="ECO:0000313" key="1">
    <source>
        <dbReference type="EMBL" id="AKF10227.1"/>
    </source>
</evidence>
<keyword evidence="2" id="KW-1185">Reference proteome</keyword>
<gene>
    <name evidence="1" type="ORF">DB32_007376</name>
</gene>
<sequence length="172" mass="18209">MIVGSLFALGCGSAVMASRAPEPARSGDVVGPTSRAEIEAALPAWRDAIASADVEEDTARALASVPPGAHVDVYLGTWCGDSRREITRLFRALEVAPEPHPFTISFVGVDRAKRAPELPADLGLRYVPTIVVRRDGAEVGRIVESAPRGIERELLDLLSGARAGVITARSDL</sequence>
<accession>A0A0F6W8S1</accession>
<evidence type="ECO:0008006" key="3">
    <source>
        <dbReference type="Google" id="ProtNLM"/>
    </source>
</evidence>
<reference evidence="1 2" key="1">
    <citation type="submission" date="2015-03" db="EMBL/GenBank/DDBJ databases">
        <title>Genome assembly of Sandaracinus amylolyticus DSM 53668.</title>
        <authorList>
            <person name="Sharma G."/>
            <person name="Subramanian S."/>
        </authorList>
    </citation>
    <scope>NUCLEOTIDE SEQUENCE [LARGE SCALE GENOMIC DNA]</scope>
    <source>
        <strain evidence="1 2">DSM 53668</strain>
    </source>
</reference>